<dbReference type="Proteomes" id="UP000193827">
    <property type="component" value="Unassembled WGS sequence"/>
</dbReference>
<dbReference type="AlphaFoldDB" id="A0A1Y5RRY9"/>
<keyword evidence="1" id="KW-0378">Hydrolase</keyword>
<dbReference type="InterPro" id="IPR006683">
    <property type="entry name" value="Thioestr_dom"/>
</dbReference>
<dbReference type="EMBL" id="FWFL01000002">
    <property type="protein sequence ID" value="SLN23739.1"/>
    <property type="molecule type" value="Genomic_DNA"/>
</dbReference>
<dbReference type="InterPro" id="IPR029069">
    <property type="entry name" value="HotDog_dom_sf"/>
</dbReference>
<gene>
    <name evidence="3" type="ORF">PEL8287_01071</name>
</gene>
<evidence type="ECO:0000259" key="2">
    <source>
        <dbReference type="Pfam" id="PF03061"/>
    </source>
</evidence>
<dbReference type="GO" id="GO:0016289">
    <property type="term" value="F:acyl-CoA hydrolase activity"/>
    <property type="evidence" value="ECO:0007669"/>
    <property type="project" value="UniProtKB-ARBA"/>
</dbReference>
<proteinExistence type="predicted"/>
<dbReference type="OrthoDB" id="3477511at2"/>
<sequence>MREDLDPCLIEEPSALARHLGITLTSWKPDYARIEAPLSDFLLNRQGLPHGGVHATLLDTAMGFAGCYTGDPDLQQMALTLSMTVNYLAQAQGAVLVAEGWRTGGGRKTYFAEGRVTDAQGTIIATATGVFRYRNS</sequence>
<evidence type="ECO:0000256" key="1">
    <source>
        <dbReference type="ARBA" id="ARBA00022801"/>
    </source>
</evidence>
<evidence type="ECO:0000313" key="3">
    <source>
        <dbReference type="EMBL" id="SLN23739.1"/>
    </source>
</evidence>
<feature type="domain" description="Thioesterase" evidence="2">
    <location>
        <begin position="48"/>
        <end position="123"/>
    </location>
</feature>
<dbReference type="NCBIfam" id="TIGR00369">
    <property type="entry name" value="unchar_dom_1"/>
    <property type="match status" value="1"/>
</dbReference>
<evidence type="ECO:0000313" key="4">
    <source>
        <dbReference type="Proteomes" id="UP000193827"/>
    </source>
</evidence>
<accession>A0A1Y5RRY9</accession>
<keyword evidence="4" id="KW-1185">Reference proteome</keyword>
<name>A0A1Y5RRY9_9RHOB</name>
<dbReference type="Pfam" id="PF03061">
    <property type="entry name" value="4HBT"/>
    <property type="match status" value="1"/>
</dbReference>
<dbReference type="SUPFAM" id="SSF54637">
    <property type="entry name" value="Thioesterase/thiol ester dehydrase-isomerase"/>
    <property type="match status" value="1"/>
</dbReference>
<dbReference type="RefSeq" id="WP_085891300.1">
    <property type="nucleotide sequence ID" value="NZ_FWFL01000002.1"/>
</dbReference>
<reference evidence="3 4" key="1">
    <citation type="submission" date="2017-03" db="EMBL/GenBank/DDBJ databases">
        <authorList>
            <person name="Afonso C.L."/>
            <person name="Miller P.J."/>
            <person name="Scott M.A."/>
            <person name="Spackman E."/>
            <person name="Goraichik I."/>
            <person name="Dimitrov K.M."/>
            <person name="Suarez D.L."/>
            <person name="Swayne D.E."/>
        </authorList>
    </citation>
    <scope>NUCLEOTIDE SEQUENCE [LARGE SCALE GENOMIC DNA]</scope>
    <source>
        <strain evidence="3 4">CECT 8287</strain>
    </source>
</reference>
<dbReference type="Gene3D" id="3.10.129.10">
    <property type="entry name" value="Hotdog Thioesterase"/>
    <property type="match status" value="1"/>
</dbReference>
<dbReference type="InterPro" id="IPR003736">
    <property type="entry name" value="PAAI_dom"/>
</dbReference>
<protein>
    <recommendedName>
        <fullName evidence="2">Thioesterase domain-containing protein</fullName>
    </recommendedName>
</protein>
<organism evidence="3 4">
    <name type="scientific">Roseovarius litorisediminis</name>
    <dbReference type="NCBI Taxonomy" id="1312363"/>
    <lineage>
        <taxon>Bacteria</taxon>
        <taxon>Pseudomonadati</taxon>
        <taxon>Pseudomonadota</taxon>
        <taxon>Alphaproteobacteria</taxon>
        <taxon>Rhodobacterales</taxon>
        <taxon>Roseobacteraceae</taxon>
        <taxon>Roseovarius</taxon>
    </lineage>
</organism>
<dbReference type="CDD" id="cd03443">
    <property type="entry name" value="PaaI_thioesterase"/>
    <property type="match status" value="1"/>
</dbReference>